<reference evidence="4 5" key="1">
    <citation type="submission" date="2016-11" db="UniProtKB">
        <authorList>
            <consortium name="WormBaseParasite"/>
        </authorList>
    </citation>
    <scope>IDENTIFICATION</scope>
</reference>
<dbReference type="GO" id="GO:0005230">
    <property type="term" value="F:extracellular ligand-gated monoatomic ion channel activity"/>
    <property type="evidence" value="ECO:0007669"/>
    <property type="project" value="InterPro"/>
</dbReference>
<evidence type="ECO:0000256" key="1">
    <source>
        <dbReference type="SAM" id="SignalP"/>
    </source>
</evidence>
<evidence type="ECO:0000313" key="3">
    <source>
        <dbReference type="Proteomes" id="UP000095280"/>
    </source>
</evidence>
<dbReference type="SUPFAM" id="SSF63712">
    <property type="entry name" value="Nicotinic receptor ligand binding domain-like"/>
    <property type="match status" value="1"/>
</dbReference>
<dbReference type="AlphaFoldDB" id="A0A1I8GCI8"/>
<keyword evidence="3" id="KW-1185">Reference proteome</keyword>
<feature type="domain" description="Neurotransmitter-gated ion-channel ligand-binding" evidence="2">
    <location>
        <begin position="58"/>
        <end position="111"/>
    </location>
</feature>
<proteinExistence type="predicted"/>
<dbReference type="WBParaSite" id="maker-uti_cns_0001426-snap-gene-0.8-mRNA-1">
    <property type="protein sequence ID" value="maker-uti_cns_0001426-snap-gene-0.8-mRNA-1"/>
    <property type="gene ID" value="maker-uti_cns_0001426-snap-gene-0.8"/>
</dbReference>
<accession>A0A1I8GCI8</accession>
<dbReference type="Gene3D" id="2.70.170.10">
    <property type="entry name" value="Neurotransmitter-gated ion-channel ligand-binding domain"/>
    <property type="match status" value="1"/>
</dbReference>
<dbReference type="WBParaSite" id="maker-uti_cns_0002056-snap-gene-0.15-mRNA-1">
    <property type="protein sequence ID" value="maker-uti_cns_0002056-snap-gene-0.15-mRNA-1"/>
    <property type="gene ID" value="maker-uti_cns_0002056-snap-gene-0.15"/>
</dbReference>
<evidence type="ECO:0000313" key="4">
    <source>
        <dbReference type="WBParaSite" id="maker-uti_cns_0001426-snap-gene-0.8-mRNA-1"/>
    </source>
</evidence>
<dbReference type="InterPro" id="IPR006202">
    <property type="entry name" value="Neur_chan_lig-bd"/>
</dbReference>
<evidence type="ECO:0000313" key="5">
    <source>
        <dbReference type="WBParaSite" id="maker-uti_cns_0001824-snap-gene-0.10-mRNA-1"/>
    </source>
</evidence>
<dbReference type="Pfam" id="PF02931">
    <property type="entry name" value="Neur_chan_LBD"/>
    <property type="match status" value="1"/>
</dbReference>
<organism evidence="3 4">
    <name type="scientific">Macrostomum lignano</name>
    <dbReference type="NCBI Taxonomy" id="282301"/>
    <lineage>
        <taxon>Eukaryota</taxon>
        <taxon>Metazoa</taxon>
        <taxon>Spiralia</taxon>
        <taxon>Lophotrochozoa</taxon>
        <taxon>Platyhelminthes</taxon>
        <taxon>Rhabditophora</taxon>
        <taxon>Macrostomorpha</taxon>
        <taxon>Macrostomida</taxon>
        <taxon>Macrostomidae</taxon>
        <taxon>Macrostomum</taxon>
    </lineage>
</organism>
<dbReference type="WBParaSite" id="maker-uti_cns_0001824-snap-gene-0.10-mRNA-1">
    <property type="protein sequence ID" value="maker-uti_cns_0001824-snap-gene-0.10-mRNA-1"/>
    <property type="gene ID" value="maker-uti_cns_0001824-snap-gene-0.10"/>
</dbReference>
<protein>
    <submittedName>
        <fullName evidence="4 5">Neur_chan_LBD domain-containing protein</fullName>
    </submittedName>
</protein>
<dbReference type="GO" id="GO:0016020">
    <property type="term" value="C:membrane"/>
    <property type="evidence" value="ECO:0007669"/>
    <property type="project" value="InterPro"/>
</dbReference>
<dbReference type="InterPro" id="IPR036734">
    <property type="entry name" value="Neur_chan_lig-bd_sf"/>
</dbReference>
<feature type="signal peptide" evidence="1">
    <location>
        <begin position="1"/>
        <end position="21"/>
    </location>
</feature>
<keyword evidence="1" id="KW-0732">Signal</keyword>
<name>A0A1I8GCI8_9PLAT</name>
<evidence type="ECO:0000259" key="2">
    <source>
        <dbReference type="Pfam" id="PF02931"/>
    </source>
</evidence>
<dbReference type="Proteomes" id="UP000095280">
    <property type="component" value="Unplaced"/>
</dbReference>
<feature type="chain" id="PRO_5009845639" evidence="1">
    <location>
        <begin position="22"/>
        <end position="114"/>
    </location>
</feature>
<sequence length="114" mass="13327">MKLRELWTLLFVLQLLPQALTQTVHESNSTDLLFAKIFDIRYSMVNPPRVNGTFNVTFDMAIAQLLELTWYDTRLSWRNRVFNGNLSFNSVQSIKIPNSQIWKPDLVVYNEYAG</sequence>